<dbReference type="AlphaFoldDB" id="A0A1T4NEL4"/>
<dbReference type="SUPFAM" id="SSF56300">
    <property type="entry name" value="Metallo-dependent phosphatases"/>
    <property type="match status" value="1"/>
</dbReference>
<feature type="domain" description="Calcineurin-like phosphoesterase" evidence="1">
    <location>
        <begin position="1"/>
        <end position="193"/>
    </location>
</feature>
<evidence type="ECO:0000259" key="1">
    <source>
        <dbReference type="Pfam" id="PF00149"/>
    </source>
</evidence>
<dbReference type="Pfam" id="PF00149">
    <property type="entry name" value="Metallophos"/>
    <property type="match status" value="1"/>
</dbReference>
<dbReference type="Gene3D" id="3.60.21.10">
    <property type="match status" value="1"/>
</dbReference>
<evidence type="ECO:0000313" key="3">
    <source>
        <dbReference type="Proteomes" id="UP000190657"/>
    </source>
</evidence>
<dbReference type="InterPro" id="IPR014578">
    <property type="entry name" value="Pesterase_CT488"/>
</dbReference>
<dbReference type="EMBL" id="FUWW01000022">
    <property type="protein sequence ID" value="SJZ77712.1"/>
    <property type="molecule type" value="Genomic_DNA"/>
</dbReference>
<dbReference type="RefSeq" id="WP_078769014.1">
    <property type="nucleotide sequence ID" value="NZ_FUWW01000022.1"/>
</dbReference>
<evidence type="ECO:0000313" key="2">
    <source>
        <dbReference type="EMBL" id="SJZ77712.1"/>
    </source>
</evidence>
<accession>A0A1T4NEL4</accession>
<dbReference type="PANTHER" id="PTHR31302">
    <property type="entry name" value="TRANSMEMBRANE PROTEIN WITH METALLOPHOSPHOESTERASE DOMAIN-RELATED"/>
    <property type="match status" value="1"/>
</dbReference>
<keyword evidence="3" id="KW-1185">Reference proteome</keyword>
<sequence>MSIFAIADTHLSFGTDKPMDSFPGWNDYVGRIEKNWNKLVTDDDTVVIAGDISWAIDFDRLVADFEFINNLKGKKIILKGNHDYWWNTAKKMNEFIDQHGFYTIKILSNNSYSVENISICGSRGWLFDINDEHDEKVLNREVGRLKMSLDSAECDEKIVFLHYPPITTDSKCDEILDLLKQYGIKKCYYGHLHGIAAKTAIDDTIDGIEFRLVSCDRLGFTPKLIR</sequence>
<dbReference type="GO" id="GO:0016787">
    <property type="term" value="F:hydrolase activity"/>
    <property type="evidence" value="ECO:0007669"/>
    <property type="project" value="InterPro"/>
</dbReference>
<organism evidence="2 3">
    <name type="scientific">Eubacterium coprostanoligenes</name>
    <dbReference type="NCBI Taxonomy" id="290054"/>
    <lineage>
        <taxon>Bacteria</taxon>
        <taxon>Bacillati</taxon>
        <taxon>Bacillota</taxon>
        <taxon>Clostridia</taxon>
        <taxon>Eubacteriales</taxon>
        <taxon>Eubacteriaceae</taxon>
        <taxon>Eubacterium</taxon>
    </lineage>
</organism>
<name>A0A1T4NEL4_9FIRM</name>
<dbReference type="PANTHER" id="PTHR31302:SF22">
    <property type="entry name" value="PHOSPHOESTERASE"/>
    <property type="match status" value="1"/>
</dbReference>
<dbReference type="OrthoDB" id="8610138at2"/>
<gene>
    <name evidence="2" type="ORF">SAMN02745114_01576</name>
</gene>
<dbReference type="InterPro" id="IPR004843">
    <property type="entry name" value="Calcineurin-like_PHP"/>
</dbReference>
<dbReference type="InterPro" id="IPR051158">
    <property type="entry name" value="Metallophosphoesterase_sf"/>
</dbReference>
<dbReference type="InterPro" id="IPR029052">
    <property type="entry name" value="Metallo-depent_PP-like"/>
</dbReference>
<dbReference type="Proteomes" id="UP000190657">
    <property type="component" value="Unassembled WGS sequence"/>
</dbReference>
<protein>
    <recommendedName>
        <fullName evidence="1">Calcineurin-like phosphoesterase domain-containing protein</fullName>
    </recommendedName>
</protein>
<reference evidence="2 3" key="1">
    <citation type="submission" date="2017-02" db="EMBL/GenBank/DDBJ databases">
        <authorList>
            <person name="Peterson S.W."/>
        </authorList>
    </citation>
    <scope>NUCLEOTIDE SEQUENCE [LARGE SCALE GENOMIC DNA]</scope>
    <source>
        <strain evidence="2 3">ATCC 51222</strain>
    </source>
</reference>
<dbReference type="PIRSF" id="PIRSF033094">
    <property type="entry name" value="Pesterase_CT488"/>
    <property type="match status" value="1"/>
</dbReference>
<proteinExistence type="predicted"/>